<gene>
    <name evidence="3" type="ORF">ACFPQB_03745</name>
</gene>
<keyword evidence="4" id="KW-1185">Reference proteome</keyword>
<keyword evidence="2" id="KW-0812">Transmembrane</keyword>
<dbReference type="Proteomes" id="UP001596072">
    <property type="component" value="Unassembled WGS sequence"/>
</dbReference>
<protein>
    <submittedName>
        <fullName evidence="3">SCO7613 C-terminal domain-containing membrane protein</fullName>
    </submittedName>
</protein>
<feature type="transmembrane region" description="Helical" evidence="2">
    <location>
        <begin position="524"/>
        <end position="542"/>
    </location>
</feature>
<keyword evidence="2" id="KW-1133">Transmembrane helix</keyword>
<dbReference type="NCBIfam" id="NF047321">
    <property type="entry name" value="SCO7613_CTERM"/>
    <property type="match status" value="1"/>
</dbReference>
<feature type="transmembrane region" description="Helical" evidence="2">
    <location>
        <begin position="400"/>
        <end position="423"/>
    </location>
</feature>
<dbReference type="InterPro" id="IPR058062">
    <property type="entry name" value="SCO7613_C"/>
</dbReference>
<organism evidence="3 4">
    <name type="scientific">Nocardioides vastitatis</name>
    <dbReference type="NCBI Taxonomy" id="2568655"/>
    <lineage>
        <taxon>Bacteria</taxon>
        <taxon>Bacillati</taxon>
        <taxon>Actinomycetota</taxon>
        <taxon>Actinomycetes</taxon>
        <taxon>Propionibacteriales</taxon>
        <taxon>Nocardioidaceae</taxon>
        <taxon>Nocardioides</taxon>
    </lineage>
</organism>
<feature type="region of interest" description="Disordered" evidence="1">
    <location>
        <begin position="70"/>
        <end position="93"/>
    </location>
</feature>
<feature type="transmembrane region" description="Helical" evidence="2">
    <location>
        <begin position="598"/>
        <end position="617"/>
    </location>
</feature>
<feature type="transmembrane region" description="Helical" evidence="2">
    <location>
        <begin position="727"/>
        <end position="743"/>
    </location>
</feature>
<feature type="transmembrane region" description="Helical" evidence="2">
    <location>
        <begin position="230"/>
        <end position="249"/>
    </location>
</feature>
<feature type="compositionally biased region" description="Pro residues" evidence="1">
    <location>
        <begin position="77"/>
        <end position="87"/>
    </location>
</feature>
<feature type="transmembrane region" description="Helical" evidence="2">
    <location>
        <begin position="574"/>
        <end position="592"/>
    </location>
</feature>
<feature type="transmembrane region" description="Helical" evidence="2">
    <location>
        <begin position="281"/>
        <end position="302"/>
    </location>
</feature>
<feature type="transmembrane region" description="Helical" evidence="2">
    <location>
        <begin position="117"/>
        <end position="141"/>
    </location>
</feature>
<feature type="transmembrane region" description="Helical" evidence="2">
    <location>
        <begin position="672"/>
        <end position="687"/>
    </location>
</feature>
<sequence length="834" mass="83947">MRYADPTLCPDCRSALPRGVPTCPTCQLLVRHPLAIRLFGTLQTADTLLVQLRSASDEFHAVGARQSVPAGAAQGATPPPPPPPPASALPGPHRAPVAPVAPVALGGGVGFASVPKILLGLGALCLLVAALVFLAVSWSALGVGGRTAVLAGFTLAAGASALILHRAGLRVAGESLIVVALGMLGLDVLGAGAAGWLGDGPDGVVTLTTGLVLSAAGAALGLVRVGDRPRLVAPQIISGIGLLTAYLGAMDTTDHRLLAGHALTVLGIGVVLLARSISLPALMWSHLVGVALVWTATAGIALTDAILEPTLDQLWLRGSGWSLLATAALMLLPGVVVRERTMLLAGASCAATILTVTATLPSIDTDAATFGLVALGVSAAWVLVFGALPTGVRAIAIAPSIVGTVILFGLALVAGGVAFARWVEIESAFGSPLDVGLRRPDPVTEPLLLVPSLVVIVVFLALLSPDRGRGALRVWAQALTLTAGVGAAVTLASYDVLLAVPVTALTLTALAAAAFALTARGARAAGFGAAALVLAALASILAVPSSTLTLVVAGVGFLVALGFAAVARDRVLKVLGGLTTAPALALAIGAGVDVAAAGAAWVAIPILAGVGVVALCLPRLEVELSAIGTALVAFPVSLATAADAGGLAAFWLTVAGCLACASALLHESRRSVAWAGGVLLLLASWVRLADLDVSDPEPYTLPLAALLLAFGLWRMRKDDAVGTAEALLPGLTLATVPSLIWVLQDPVSIRALVLGTGCLVLSIAGAALRWSAPLLTGATVGAVVVVREIGAYPGEIPRWVWIALAGMLLIVAGITWERRLLELRNAAGFLGRLR</sequence>
<evidence type="ECO:0000313" key="3">
    <source>
        <dbReference type="EMBL" id="MFC5728016.1"/>
    </source>
</evidence>
<evidence type="ECO:0000256" key="1">
    <source>
        <dbReference type="SAM" id="MobiDB-lite"/>
    </source>
</evidence>
<feature type="transmembrane region" description="Helical" evidence="2">
    <location>
        <begin position="203"/>
        <end position="223"/>
    </location>
</feature>
<evidence type="ECO:0000313" key="4">
    <source>
        <dbReference type="Proteomes" id="UP001596072"/>
    </source>
</evidence>
<feature type="transmembrane region" description="Helical" evidence="2">
    <location>
        <begin position="474"/>
        <end position="492"/>
    </location>
</feature>
<feature type="transmembrane region" description="Helical" evidence="2">
    <location>
        <begin position="498"/>
        <end position="517"/>
    </location>
</feature>
<comment type="caution">
    <text evidence="3">The sequence shown here is derived from an EMBL/GenBank/DDBJ whole genome shotgun (WGS) entry which is preliminary data.</text>
</comment>
<feature type="transmembrane region" description="Helical" evidence="2">
    <location>
        <begin position="799"/>
        <end position="816"/>
    </location>
</feature>
<keyword evidence="2" id="KW-0472">Membrane</keyword>
<accession>A0ABW0ZAH7</accession>
<feature type="transmembrane region" description="Helical" evidence="2">
    <location>
        <begin position="624"/>
        <end position="642"/>
    </location>
</feature>
<dbReference type="EMBL" id="JBHSNS010000001">
    <property type="protein sequence ID" value="MFC5728016.1"/>
    <property type="molecule type" value="Genomic_DNA"/>
</dbReference>
<proteinExistence type="predicted"/>
<feature type="transmembrane region" description="Helical" evidence="2">
    <location>
        <begin position="314"/>
        <end position="336"/>
    </location>
</feature>
<feature type="transmembrane region" description="Helical" evidence="2">
    <location>
        <begin position="255"/>
        <end position="274"/>
    </location>
</feature>
<feature type="transmembrane region" description="Helical" evidence="2">
    <location>
        <begin position="749"/>
        <end position="767"/>
    </location>
</feature>
<feature type="transmembrane region" description="Helical" evidence="2">
    <location>
        <begin position="648"/>
        <end position="665"/>
    </location>
</feature>
<feature type="transmembrane region" description="Helical" evidence="2">
    <location>
        <begin position="443"/>
        <end position="462"/>
    </location>
</feature>
<feature type="transmembrane region" description="Helical" evidence="2">
    <location>
        <begin position="548"/>
        <end position="567"/>
    </location>
</feature>
<evidence type="ECO:0000256" key="2">
    <source>
        <dbReference type="SAM" id="Phobius"/>
    </source>
</evidence>
<feature type="transmembrane region" description="Helical" evidence="2">
    <location>
        <begin position="369"/>
        <end position="388"/>
    </location>
</feature>
<dbReference type="RefSeq" id="WP_136431654.1">
    <property type="nucleotide sequence ID" value="NZ_JBHSNS010000001.1"/>
</dbReference>
<feature type="transmembrane region" description="Helical" evidence="2">
    <location>
        <begin position="176"/>
        <end position="197"/>
    </location>
</feature>
<reference evidence="4" key="1">
    <citation type="journal article" date="2019" name="Int. J. Syst. Evol. Microbiol.">
        <title>The Global Catalogue of Microorganisms (GCM) 10K type strain sequencing project: providing services to taxonomists for standard genome sequencing and annotation.</title>
        <authorList>
            <consortium name="The Broad Institute Genomics Platform"/>
            <consortium name="The Broad Institute Genome Sequencing Center for Infectious Disease"/>
            <person name="Wu L."/>
            <person name="Ma J."/>
        </authorList>
    </citation>
    <scope>NUCLEOTIDE SEQUENCE [LARGE SCALE GENOMIC DNA]</scope>
    <source>
        <strain evidence="4">YIM 94188</strain>
    </source>
</reference>
<feature type="transmembrane region" description="Helical" evidence="2">
    <location>
        <begin position="147"/>
        <end position="164"/>
    </location>
</feature>
<name>A0ABW0ZAH7_9ACTN</name>
<feature type="transmembrane region" description="Helical" evidence="2">
    <location>
        <begin position="343"/>
        <end position="363"/>
    </location>
</feature>